<reference evidence="2 3" key="1">
    <citation type="submission" date="2024-02" db="EMBL/GenBank/DDBJ databases">
        <title>STSV induces naive adaptation in Sulfolobus.</title>
        <authorList>
            <person name="Xiang X."/>
            <person name="Song M."/>
        </authorList>
    </citation>
    <scope>NUCLEOTIDE SEQUENCE [LARGE SCALE GENOMIC DNA]</scope>
    <source>
        <strain evidence="2 3">RT2</strain>
    </source>
</reference>
<dbReference type="PANTHER" id="PTHR31268:SF32">
    <property type="entry name" value="GALACTINOL--SUCROSE GALACTOSYLTRANSFERASE 2-RELATED"/>
    <property type="match status" value="1"/>
</dbReference>
<dbReference type="EMBL" id="CP146016">
    <property type="protein sequence ID" value="WWQ59664.1"/>
    <property type="molecule type" value="Genomic_DNA"/>
</dbReference>
<dbReference type="InterPro" id="IPR008811">
    <property type="entry name" value="Glycosyl_hydrolases_36"/>
</dbReference>
<evidence type="ECO:0000313" key="3">
    <source>
        <dbReference type="Proteomes" id="UP001432202"/>
    </source>
</evidence>
<name>A0AAX4KY57_9CREN</name>
<gene>
    <name evidence="2" type="ORF">V6M85_09260</name>
</gene>
<dbReference type="AlphaFoldDB" id="A0AAX4KY57"/>
<dbReference type="Gene3D" id="3.20.20.70">
    <property type="entry name" value="Aldolase class I"/>
    <property type="match status" value="1"/>
</dbReference>
<dbReference type="RefSeq" id="WP_338599097.1">
    <property type="nucleotide sequence ID" value="NZ_CP146016.1"/>
</dbReference>
<protein>
    <submittedName>
        <fullName evidence="2">Sip1-related alpha-galactosidase</fullName>
    </submittedName>
</protein>
<organism evidence="2 3">
    <name type="scientific">Sulfolobus tengchongensis</name>
    <dbReference type="NCBI Taxonomy" id="207809"/>
    <lineage>
        <taxon>Archaea</taxon>
        <taxon>Thermoproteota</taxon>
        <taxon>Thermoprotei</taxon>
        <taxon>Sulfolobales</taxon>
        <taxon>Sulfolobaceae</taxon>
        <taxon>Sulfolobus</taxon>
    </lineage>
</organism>
<dbReference type="SUPFAM" id="SSF51445">
    <property type="entry name" value="(Trans)glycosidases"/>
    <property type="match status" value="1"/>
</dbReference>
<keyword evidence="3" id="KW-1185">Reference proteome</keyword>
<dbReference type="GeneID" id="89336955"/>
<evidence type="ECO:0000313" key="2">
    <source>
        <dbReference type="EMBL" id="WWQ59664.1"/>
    </source>
</evidence>
<dbReference type="InterPro" id="IPR017853">
    <property type="entry name" value="GH"/>
</dbReference>
<proteinExistence type="predicted"/>
<dbReference type="Pfam" id="PF05691">
    <property type="entry name" value="Raffinose_syn"/>
    <property type="match status" value="2"/>
</dbReference>
<dbReference type="Proteomes" id="UP001432202">
    <property type="component" value="Chromosome"/>
</dbReference>
<dbReference type="InterPro" id="IPR013785">
    <property type="entry name" value="Aldolase_TIM"/>
</dbReference>
<evidence type="ECO:0000256" key="1">
    <source>
        <dbReference type="ARBA" id="ARBA00023277"/>
    </source>
</evidence>
<dbReference type="PANTHER" id="PTHR31268">
    <property type="match status" value="1"/>
</dbReference>
<accession>A0AAX4KY57</accession>
<sequence length="647" mass="74202">MIWIEDESGRKYKCDQSGNCENIALVKVDTTDFSDGKVYSIEVKSFVKLSKFPIEIKLDINPEKILSLTTQQIYSEVYGKAFAYYNQLGIDMEPVTEPPKEVKYEIRDLDHEKYIRTYPCWLYPVFGVIPNYSVFALIKNGDVYQALFTLSNNDVTAYLHNDLVKIYTGYNADTIRKSYFLSVGISSNPYEAIKSAVKIASRSTMTFKLREEKGFPDKVMNGIGWCSWNAFLTKDLNEDNLVRVVKGIMEKGIKLSWVIIDDGWQDQNTDRAIKGITPDNKKFPKGFKNTVNTLKAIGIKYVGLWHTINAHWGGMTQDFVKSLNVNAHFTSFINSYVPSPNLEDAINFYRMFDGSIFKEGFDFVKVDNQWIIHAIYDGFSIGVASRNIQLGLQYAVGKDVINCMSMNPENYCNYFYSNVMRNSIDYVPFWKDGAKLHLMFNAYNSLLTSQIVYPDYDMFVSYDPYAKVHLVGRIFSGGPIYITDRHAEKTNVDLLKSVVLPNGEVVRVDEPGLVTEDLLFRNPLREKVLLKLRSKVKGYDAIAFFNLNNEEIEEEFNLSADYYYYKVFSREFGNGSFKIKLKELDTEIAIIFPKDVKVIGLKEYMLPPYPVITEGRVVIPKADGTLLYVEDSQLREIDVKKGKEVIL</sequence>
<keyword evidence="1" id="KW-0119">Carbohydrate metabolism</keyword>